<comment type="similarity">
    <text evidence="1">Belongs to the cytidine and deoxycytidylate deaminase family.</text>
</comment>
<accession>A0AAW4PHF8</accession>
<dbReference type="AlphaFoldDB" id="A0AAW4PHF8"/>
<dbReference type="GO" id="GO:0005829">
    <property type="term" value="C:cytosol"/>
    <property type="evidence" value="ECO:0007669"/>
    <property type="project" value="TreeGrafter"/>
</dbReference>
<dbReference type="GO" id="GO:0008270">
    <property type="term" value="F:zinc ion binding"/>
    <property type="evidence" value="ECO:0007669"/>
    <property type="project" value="TreeGrafter"/>
</dbReference>
<protein>
    <submittedName>
        <fullName evidence="3">Cytidine deaminase</fullName>
        <ecNumber evidence="3">3.5.4.5</ecNumber>
    </submittedName>
</protein>
<evidence type="ECO:0000313" key="4">
    <source>
        <dbReference type="Proteomes" id="UP001430455"/>
    </source>
</evidence>
<dbReference type="Pfam" id="PF00383">
    <property type="entry name" value="dCMP_cyt_deam_1"/>
    <property type="match status" value="1"/>
</dbReference>
<dbReference type="Proteomes" id="UP001430455">
    <property type="component" value="Unassembled WGS sequence"/>
</dbReference>
<dbReference type="RefSeq" id="WP_220582114.1">
    <property type="nucleotide sequence ID" value="NZ_RKLT01000021.1"/>
</dbReference>
<dbReference type="NCBIfam" id="NF004064">
    <property type="entry name" value="PRK05578.1"/>
    <property type="match status" value="1"/>
</dbReference>
<evidence type="ECO:0000259" key="2">
    <source>
        <dbReference type="PROSITE" id="PS51747"/>
    </source>
</evidence>
<sequence length="139" mass="15235">MVGPTTISDIELIEAAREARERAYCPYSEYKVGAALLADDEIYQGANMEICGRTTSIHAEMLATFNAVFDGATDFERLAISPLGETGVAPCGLCQHTIAEFTEDLRIIEDIGSDSDFVEYSLKDLIGPAYRPDVQSEFK</sequence>
<proteinExistence type="inferred from homology"/>
<dbReference type="GO" id="GO:0072527">
    <property type="term" value="P:pyrimidine-containing compound metabolic process"/>
    <property type="evidence" value="ECO:0007669"/>
    <property type="project" value="UniProtKB-ARBA"/>
</dbReference>
<dbReference type="CDD" id="cd01283">
    <property type="entry name" value="cytidine_deaminase"/>
    <property type="match status" value="1"/>
</dbReference>
<dbReference type="GO" id="GO:0004126">
    <property type="term" value="F:cytidine deaminase activity"/>
    <property type="evidence" value="ECO:0007669"/>
    <property type="project" value="UniProtKB-EC"/>
</dbReference>
<dbReference type="Gene3D" id="3.40.140.10">
    <property type="entry name" value="Cytidine Deaminase, domain 2"/>
    <property type="match status" value="1"/>
</dbReference>
<name>A0AAW4PHF8_9EURY</name>
<feature type="domain" description="CMP/dCMP-type deaminase" evidence="2">
    <location>
        <begin position="7"/>
        <end position="133"/>
    </location>
</feature>
<gene>
    <name evidence="3" type="ORF">EGH23_21860</name>
</gene>
<dbReference type="InterPro" id="IPR016193">
    <property type="entry name" value="Cytidine_deaminase-like"/>
</dbReference>
<keyword evidence="3" id="KW-0378">Hydrolase</keyword>
<dbReference type="PANTHER" id="PTHR11644:SF2">
    <property type="entry name" value="CYTIDINE DEAMINASE"/>
    <property type="match status" value="1"/>
</dbReference>
<reference evidence="3 4" key="1">
    <citation type="submission" date="2021-06" db="EMBL/GenBank/DDBJ databases">
        <title>Halomicroarcula sp. a new haloarchaeum isolated from saline soil.</title>
        <authorList>
            <person name="Duran-Viseras A."/>
            <person name="Sanchez-Porro C."/>
            <person name="Ventosa A."/>
        </authorList>
    </citation>
    <scope>NUCLEOTIDE SEQUENCE [LARGE SCALE GENOMIC DNA]</scope>
    <source>
        <strain evidence="3 4">F27</strain>
    </source>
</reference>
<keyword evidence="4" id="KW-1185">Reference proteome</keyword>
<dbReference type="InterPro" id="IPR050202">
    <property type="entry name" value="Cyt/Deoxycyt_deaminase"/>
</dbReference>
<dbReference type="EC" id="3.5.4.5" evidence="3"/>
<comment type="caution">
    <text evidence="3">The sequence shown here is derived from an EMBL/GenBank/DDBJ whole genome shotgun (WGS) entry which is preliminary data.</text>
</comment>
<dbReference type="PROSITE" id="PS51747">
    <property type="entry name" value="CYT_DCMP_DEAMINASES_2"/>
    <property type="match status" value="1"/>
</dbReference>
<dbReference type="InterPro" id="IPR002125">
    <property type="entry name" value="CMP_dCMP_dom"/>
</dbReference>
<evidence type="ECO:0000256" key="1">
    <source>
        <dbReference type="ARBA" id="ARBA00006576"/>
    </source>
</evidence>
<dbReference type="SUPFAM" id="SSF53927">
    <property type="entry name" value="Cytidine deaminase-like"/>
    <property type="match status" value="1"/>
</dbReference>
<dbReference type="PANTHER" id="PTHR11644">
    <property type="entry name" value="CYTIDINE DEAMINASE"/>
    <property type="match status" value="1"/>
</dbReference>
<dbReference type="GO" id="GO:0055086">
    <property type="term" value="P:nucleobase-containing small molecule metabolic process"/>
    <property type="evidence" value="ECO:0007669"/>
    <property type="project" value="UniProtKB-ARBA"/>
</dbReference>
<dbReference type="EMBL" id="RKLT01000021">
    <property type="protein sequence ID" value="MBX0297527.1"/>
    <property type="molecule type" value="Genomic_DNA"/>
</dbReference>
<organism evidence="3 4">
    <name type="scientific">Haloarcula nitratireducens</name>
    <dbReference type="NCBI Taxonomy" id="2487749"/>
    <lineage>
        <taxon>Archaea</taxon>
        <taxon>Methanobacteriati</taxon>
        <taxon>Methanobacteriota</taxon>
        <taxon>Stenosarchaea group</taxon>
        <taxon>Halobacteria</taxon>
        <taxon>Halobacteriales</taxon>
        <taxon>Haloarculaceae</taxon>
        <taxon>Haloarcula</taxon>
    </lineage>
</organism>
<evidence type="ECO:0000313" key="3">
    <source>
        <dbReference type="EMBL" id="MBX0297527.1"/>
    </source>
</evidence>